<feature type="compositionally biased region" description="Polar residues" evidence="18">
    <location>
        <begin position="86"/>
        <end position="101"/>
    </location>
</feature>
<feature type="non-terminal residue" evidence="19">
    <location>
        <position position="384"/>
    </location>
</feature>
<dbReference type="GO" id="GO:0008017">
    <property type="term" value="F:microtubule binding"/>
    <property type="evidence" value="ECO:0007669"/>
    <property type="project" value="TreeGrafter"/>
</dbReference>
<evidence type="ECO:0000256" key="15">
    <source>
        <dbReference type="ARBA" id="ARBA00041608"/>
    </source>
</evidence>
<keyword evidence="9" id="KW-0496">Mitochondrion</keyword>
<dbReference type="AlphaFoldDB" id="A0A850WS99"/>
<evidence type="ECO:0000256" key="11">
    <source>
        <dbReference type="ARBA" id="ARBA00023212"/>
    </source>
</evidence>
<comment type="caution">
    <text evidence="19">The sequence shown here is derived from an EMBL/GenBank/DDBJ whole genome shotgun (WGS) entry which is preliminary data.</text>
</comment>
<dbReference type="PANTHER" id="PTHR16056:SF18">
    <property type="entry name" value="REGULATOR OF MICROTUBULE DYNAMICS PROTEIN 3"/>
    <property type="match status" value="1"/>
</dbReference>
<dbReference type="GO" id="GO:0005741">
    <property type="term" value="C:mitochondrial outer membrane"/>
    <property type="evidence" value="ECO:0007669"/>
    <property type="project" value="UniProtKB-SubCell"/>
</dbReference>
<evidence type="ECO:0000256" key="8">
    <source>
        <dbReference type="ARBA" id="ARBA00023054"/>
    </source>
</evidence>
<keyword evidence="6" id="KW-1000">Mitochondrion outer membrane</keyword>
<gene>
    <name evidence="19" type="primary">Rmdn3</name>
    <name evidence="19" type="ORF">PIACAY_R09815</name>
</gene>
<dbReference type="GO" id="GO:0005634">
    <property type="term" value="C:nucleus"/>
    <property type="evidence" value="ECO:0007669"/>
    <property type="project" value="UniProtKB-SubCell"/>
</dbReference>
<keyword evidence="20" id="KW-1185">Reference proteome</keyword>
<evidence type="ECO:0000256" key="2">
    <source>
        <dbReference type="ARBA" id="ARBA00004572"/>
    </source>
</evidence>
<evidence type="ECO:0000256" key="13">
    <source>
        <dbReference type="ARBA" id="ARBA00038360"/>
    </source>
</evidence>
<keyword evidence="8 17" id="KW-0175">Coiled coil</keyword>
<evidence type="ECO:0000256" key="7">
    <source>
        <dbReference type="ARBA" id="ARBA00022989"/>
    </source>
</evidence>
<dbReference type="PANTHER" id="PTHR16056">
    <property type="entry name" value="REGULATOR OF MICROTUBULE DYNAMICS PROTEIN"/>
    <property type="match status" value="1"/>
</dbReference>
<evidence type="ECO:0000256" key="14">
    <source>
        <dbReference type="ARBA" id="ARBA00039962"/>
    </source>
</evidence>
<protein>
    <recommendedName>
        <fullName evidence="14">Regulator of microtubule dynamics protein 3</fullName>
    </recommendedName>
    <alternativeName>
        <fullName evidence="15">Protein FAM82A2</fullName>
    </alternativeName>
    <alternativeName>
        <fullName evidence="16">Protein FAM82C</fullName>
    </alternativeName>
</protein>
<evidence type="ECO:0000256" key="16">
    <source>
        <dbReference type="ARBA" id="ARBA00041960"/>
    </source>
</evidence>
<proteinExistence type="inferred from homology"/>
<evidence type="ECO:0000256" key="10">
    <source>
        <dbReference type="ARBA" id="ARBA00023136"/>
    </source>
</evidence>
<feature type="compositionally biased region" description="Acidic residues" evidence="18">
    <location>
        <begin position="127"/>
        <end position="137"/>
    </location>
</feature>
<organism evidence="19 20">
    <name type="scientific">Piaya cayana</name>
    <name type="common">Common squirrel cuckoo</name>
    <dbReference type="NCBI Taxonomy" id="33601"/>
    <lineage>
        <taxon>Eukaryota</taxon>
        <taxon>Metazoa</taxon>
        <taxon>Chordata</taxon>
        <taxon>Craniata</taxon>
        <taxon>Vertebrata</taxon>
        <taxon>Euteleostomi</taxon>
        <taxon>Archelosauria</taxon>
        <taxon>Archosauria</taxon>
        <taxon>Dinosauria</taxon>
        <taxon>Saurischia</taxon>
        <taxon>Theropoda</taxon>
        <taxon>Coelurosauria</taxon>
        <taxon>Aves</taxon>
        <taxon>Neognathae</taxon>
        <taxon>Neoaves</taxon>
        <taxon>Otidimorphae</taxon>
        <taxon>Cuculiformes</taxon>
        <taxon>Coccyzidae</taxon>
        <taxon>Piaya</taxon>
    </lineage>
</organism>
<keyword evidence="5" id="KW-0812">Transmembrane</keyword>
<keyword evidence="11" id="KW-0206">Cytoskeleton</keyword>
<dbReference type="SUPFAM" id="SSF48452">
    <property type="entry name" value="TPR-like"/>
    <property type="match status" value="1"/>
</dbReference>
<name>A0A850WS99_PIACA</name>
<keyword evidence="10" id="KW-0472">Membrane</keyword>
<comment type="similarity">
    <text evidence="13">Belongs to the RMDN family.</text>
</comment>
<evidence type="ECO:0000256" key="4">
    <source>
        <dbReference type="ARBA" id="ARBA00022490"/>
    </source>
</evidence>
<evidence type="ECO:0000256" key="9">
    <source>
        <dbReference type="ARBA" id="ARBA00023128"/>
    </source>
</evidence>
<sequence>VPRAPVPVEVGDGAASVPLLQPEELLERLDFVLRNIAELRREVEELRGSLQRLAAEIVSEVRSHLEETQRATRRRRFPFPRERSDSTGSSSIYFTASSGAANTDDGESEGGYTTANAESDYDRESERESEEAEDEVSCETVRTARRDSLDLVNEDEAHFLLDSSLEEGLSQLLLQADRLHDGDEQEKREGFQLLLNNKLAYGSQKDFAWRLARAHSDMCEITQEAEEKRSYASDGKEELEVALRKWDQSAECHQWYAVLCGQLSEHESIQKRIQTGYVFKEHIDRAIELKPEDPKSHYLLGRWCYQVSHLGWLEKKTASALFEAPPTATVQDALQNFLRVEELSPGYSKAGRVYIAKCYKELGNSPAAALWLSLASELPARTKE</sequence>
<keyword evidence="4" id="KW-0963">Cytoplasm</keyword>
<evidence type="ECO:0000256" key="3">
    <source>
        <dbReference type="ARBA" id="ARBA00004647"/>
    </source>
</evidence>
<evidence type="ECO:0000313" key="19">
    <source>
        <dbReference type="EMBL" id="NWH70971.1"/>
    </source>
</evidence>
<dbReference type="Pfam" id="PF21033">
    <property type="entry name" value="RMD1-3"/>
    <property type="match status" value="1"/>
</dbReference>
<dbReference type="EMBL" id="WAAB01003465">
    <property type="protein sequence ID" value="NWH70971.1"/>
    <property type="molecule type" value="Genomic_DNA"/>
</dbReference>
<evidence type="ECO:0000256" key="12">
    <source>
        <dbReference type="ARBA" id="ARBA00023242"/>
    </source>
</evidence>
<feature type="region of interest" description="Disordered" evidence="18">
    <location>
        <begin position="63"/>
        <end position="140"/>
    </location>
</feature>
<reference evidence="19" key="1">
    <citation type="submission" date="2019-09" db="EMBL/GenBank/DDBJ databases">
        <title>Bird 10,000 Genomes (B10K) Project - Family phase.</title>
        <authorList>
            <person name="Zhang G."/>
        </authorList>
    </citation>
    <scope>NUCLEOTIDE SEQUENCE</scope>
    <source>
        <strain evidence="19">B10K-DU-008-47</strain>
        <tissue evidence="19">Mixed tissue sample</tissue>
    </source>
</reference>
<evidence type="ECO:0000256" key="5">
    <source>
        <dbReference type="ARBA" id="ARBA00022692"/>
    </source>
</evidence>
<accession>A0A850WS99</accession>
<evidence type="ECO:0000256" key="1">
    <source>
        <dbReference type="ARBA" id="ARBA00004123"/>
    </source>
</evidence>
<dbReference type="GO" id="GO:0097431">
    <property type="term" value="C:mitotic spindle pole"/>
    <property type="evidence" value="ECO:0007669"/>
    <property type="project" value="TreeGrafter"/>
</dbReference>
<dbReference type="InterPro" id="IPR049039">
    <property type="entry name" value="RMD1-3_a_helical_rpt"/>
</dbReference>
<feature type="coiled-coil region" evidence="17">
    <location>
        <begin position="29"/>
        <end position="56"/>
    </location>
</feature>
<dbReference type="GO" id="GO:0005876">
    <property type="term" value="C:spindle microtubule"/>
    <property type="evidence" value="ECO:0007669"/>
    <property type="project" value="TreeGrafter"/>
</dbReference>
<evidence type="ECO:0000256" key="17">
    <source>
        <dbReference type="SAM" id="Coils"/>
    </source>
</evidence>
<evidence type="ECO:0000313" key="20">
    <source>
        <dbReference type="Proteomes" id="UP000653271"/>
    </source>
</evidence>
<dbReference type="Gene3D" id="1.25.40.10">
    <property type="entry name" value="Tetratricopeptide repeat domain"/>
    <property type="match status" value="1"/>
</dbReference>
<keyword evidence="12" id="KW-0539">Nucleus</keyword>
<dbReference type="InterPro" id="IPR011990">
    <property type="entry name" value="TPR-like_helical_dom_sf"/>
</dbReference>
<dbReference type="Proteomes" id="UP000653271">
    <property type="component" value="Unassembled WGS sequence"/>
</dbReference>
<evidence type="ECO:0000256" key="18">
    <source>
        <dbReference type="SAM" id="MobiDB-lite"/>
    </source>
</evidence>
<keyword evidence="7" id="KW-1133">Transmembrane helix</keyword>
<evidence type="ECO:0000256" key="6">
    <source>
        <dbReference type="ARBA" id="ARBA00022787"/>
    </source>
</evidence>
<comment type="subcellular location">
    <subcellularLocation>
        <location evidence="3">Cytoplasm</location>
        <location evidence="3">Cytoskeleton</location>
        <location evidence="3">Spindle pole</location>
    </subcellularLocation>
    <subcellularLocation>
        <location evidence="2">Mitochondrion outer membrane</location>
        <topology evidence="2">Single-pass membrane protein</topology>
    </subcellularLocation>
    <subcellularLocation>
        <location evidence="1">Nucleus</location>
    </subcellularLocation>
</comment>
<dbReference type="OrthoDB" id="512473at2759"/>
<feature type="non-terminal residue" evidence="19">
    <location>
        <position position="1"/>
    </location>
</feature>